<comment type="similarity">
    <text evidence="6">Belongs to the glycosyltransferase 2 family.</text>
</comment>
<dbReference type="GO" id="GO:0006506">
    <property type="term" value="P:GPI anchor biosynthetic process"/>
    <property type="evidence" value="ECO:0007669"/>
    <property type="project" value="TreeGrafter"/>
</dbReference>
<evidence type="ECO:0000256" key="13">
    <source>
        <dbReference type="ARBA" id="ARBA00022989"/>
    </source>
</evidence>
<keyword evidence="14" id="KW-0472">Membrane</keyword>
<comment type="cofactor">
    <cofactor evidence="3">
        <name>Mg(2+)</name>
        <dbReference type="ChEBI" id="CHEBI:18420"/>
    </cofactor>
</comment>
<dbReference type="FunFam" id="3.90.550.10:FF:000119">
    <property type="entry name" value="Dolichol-phosphate mannosyltransferase subunit 1"/>
    <property type="match status" value="1"/>
</dbReference>
<evidence type="ECO:0000256" key="9">
    <source>
        <dbReference type="ARBA" id="ARBA00022679"/>
    </source>
</evidence>
<evidence type="ECO:0000259" key="21">
    <source>
        <dbReference type="Pfam" id="PF00535"/>
    </source>
</evidence>
<dbReference type="PANTHER" id="PTHR43398">
    <property type="entry name" value="DOLICHOL-PHOSPHATE MANNOSYLTRANSFERASE SUBUNIT 1"/>
    <property type="match status" value="1"/>
</dbReference>
<dbReference type="EMBL" id="FZMP01000206">
    <property type="protein sequence ID" value="SNQ62112.1"/>
    <property type="molecule type" value="Genomic_DNA"/>
</dbReference>
<evidence type="ECO:0000256" key="11">
    <source>
        <dbReference type="ARBA" id="ARBA00022723"/>
    </source>
</evidence>
<keyword evidence="9 22" id="KW-0808">Transferase</keyword>
<sequence length="243" mass="27518">MISIIVPTYNEKENIKKLIPAIQRALSKYEHELLVVDDNSPDGTAEVAEKMSGEYPVKVLRRSGKLGLASAVIHGFEHAKGNVLGVIDADLQHPPEYIVDFALAVMNGHDIAVGSRYTRGGKIEGWSMYRSLVSRGAIMLSRPLTNVRDPASGYFFIKRKVIENVSFSPIGYKILLEILAKGSYKNVKEIPYTFKTRKYGKSKLDSREYFNYLKLLCYLYGFRLKMILNERFGQKQQESNLDA</sequence>
<dbReference type="GO" id="GO:0046872">
    <property type="term" value="F:metal ion binding"/>
    <property type="evidence" value="ECO:0007669"/>
    <property type="project" value="UniProtKB-KW"/>
</dbReference>
<evidence type="ECO:0000256" key="19">
    <source>
        <dbReference type="ARBA" id="ARBA00082614"/>
    </source>
</evidence>
<evidence type="ECO:0000313" key="23">
    <source>
        <dbReference type="Proteomes" id="UP000218615"/>
    </source>
</evidence>
<feature type="domain" description="Glycosyltransferase 2-like" evidence="21">
    <location>
        <begin position="3"/>
        <end position="164"/>
    </location>
</feature>
<gene>
    <name evidence="22" type="ORF">MNV_590045</name>
</gene>
<reference evidence="23" key="1">
    <citation type="submission" date="2017-06" db="EMBL/GenBank/DDBJ databases">
        <authorList>
            <person name="Cremers G."/>
        </authorList>
    </citation>
    <scope>NUCLEOTIDE SEQUENCE [LARGE SCALE GENOMIC DNA]</scope>
</reference>
<dbReference type="GO" id="GO:0012505">
    <property type="term" value="C:endomembrane system"/>
    <property type="evidence" value="ECO:0007669"/>
    <property type="project" value="UniProtKB-SubCell"/>
</dbReference>
<dbReference type="EC" id="2.4.1.83" evidence="7"/>
<evidence type="ECO:0000256" key="20">
    <source>
        <dbReference type="ARBA" id="ARBA00083744"/>
    </source>
</evidence>
<keyword evidence="10" id="KW-0812">Transmembrane</keyword>
<evidence type="ECO:0000256" key="7">
    <source>
        <dbReference type="ARBA" id="ARBA00012704"/>
    </source>
</evidence>
<dbReference type="InterPro" id="IPR001173">
    <property type="entry name" value="Glyco_trans_2-like"/>
</dbReference>
<proteinExistence type="inferred from homology"/>
<evidence type="ECO:0000256" key="15">
    <source>
        <dbReference type="ARBA" id="ARBA00023211"/>
    </source>
</evidence>
<evidence type="ECO:0000256" key="1">
    <source>
        <dbReference type="ARBA" id="ARBA00001913"/>
    </source>
</evidence>
<dbReference type="AlphaFoldDB" id="A0A284VS63"/>
<evidence type="ECO:0000256" key="5">
    <source>
        <dbReference type="ARBA" id="ARBA00004922"/>
    </source>
</evidence>
<comment type="cofactor">
    <cofactor evidence="1">
        <name>Ca(2+)</name>
        <dbReference type="ChEBI" id="CHEBI:29108"/>
    </cofactor>
</comment>
<keyword evidence="15" id="KW-0464">Manganese</keyword>
<dbReference type="Proteomes" id="UP000218615">
    <property type="component" value="Unassembled WGS sequence"/>
</dbReference>
<organism evidence="22 23">
    <name type="scientific">Candidatus Methanoperedens nitratireducens</name>
    <dbReference type="NCBI Taxonomy" id="1392998"/>
    <lineage>
        <taxon>Archaea</taxon>
        <taxon>Methanobacteriati</taxon>
        <taxon>Methanobacteriota</taxon>
        <taxon>Stenosarchaea group</taxon>
        <taxon>Methanomicrobia</taxon>
        <taxon>Methanosarcinales</taxon>
        <taxon>ANME-2 cluster</taxon>
        <taxon>Candidatus Methanoperedentaceae</taxon>
        <taxon>Candidatus Methanoperedens</taxon>
    </lineage>
</organism>
<dbReference type="GO" id="GO:0016020">
    <property type="term" value="C:membrane"/>
    <property type="evidence" value="ECO:0007669"/>
    <property type="project" value="UniProtKB-ARBA"/>
</dbReference>
<dbReference type="CDD" id="cd06442">
    <property type="entry name" value="DPM1_like"/>
    <property type="match status" value="1"/>
</dbReference>
<evidence type="ECO:0000256" key="18">
    <source>
        <dbReference type="ARBA" id="ARBA00082336"/>
    </source>
</evidence>
<keyword evidence="12" id="KW-0460">Magnesium</keyword>
<evidence type="ECO:0000256" key="16">
    <source>
        <dbReference type="ARBA" id="ARBA00053724"/>
    </source>
</evidence>
<dbReference type="InterPro" id="IPR039528">
    <property type="entry name" value="DPM1-like"/>
</dbReference>
<dbReference type="Gene3D" id="3.90.550.10">
    <property type="entry name" value="Spore Coat Polysaccharide Biosynthesis Protein SpsA, Chain A"/>
    <property type="match status" value="1"/>
</dbReference>
<dbReference type="SUPFAM" id="SSF53448">
    <property type="entry name" value="Nucleotide-diphospho-sugar transferases"/>
    <property type="match status" value="1"/>
</dbReference>
<evidence type="ECO:0000256" key="2">
    <source>
        <dbReference type="ARBA" id="ARBA00001936"/>
    </source>
</evidence>
<protein>
    <recommendedName>
        <fullName evidence="17">Dolichol-phosphate mannosyltransferase</fullName>
        <ecNumber evidence="7">2.4.1.83</ecNumber>
    </recommendedName>
    <alternativeName>
        <fullName evidence="19">Dolichol-phosphate mannose synthase</fullName>
    </alternativeName>
    <alternativeName>
        <fullName evidence="18">Dolichyl-phosphate beta-D-mannosyltransferase</fullName>
    </alternativeName>
    <alternativeName>
        <fullName evidence="20">Mannose-P-dolichol synthase</fullName>
    </alternativeName>
</protein>
<name>A0A284VS63_9EURY</name>
<evidence type="ECO:0000256" key="14">
    <source>
        <dbReference type="ARBA" id="ARBA00023136"/>
    </source>
</evidence>
<comment type="subcellular location">
    <subcellularLocation>
        <location evidence="4">Endomembrane system</location>
    </subcellularLocation>
</comment>
<dbReference type="InterPro" id="IPR029044">
    <property type="entry name" value="Nucleotide-diphossugar_trans"/>
</dbReference>
<comment type="function">
    <text evidence="16">Transfers mannose from GDP-mannose to dolichol monophosphate to form dolichol phosphate mannose (Dol-P-Man) which is the mannosyl donor in pathways leading to N-glycosylation, glycosyl phosphatidylinositol membrane anchoring, and O-mannosylation of proteins.</text>
</comment>
<accession>A0A284VS63</accession>
<evidence type="ECO:0000256" key="12">
    <source>
        <dbReference type="ARBA" id="ARBA00022842"/>
    </source>
</evidence>
<dbReference type="OrthoDB" id="124413at2157"/>
<evidence type="ECO:0000256" key="3">
    <source>
        <dbReference type="ARBA" id="ARBA00001946"/>
    </source>
</evidence>
<comment type="cofactor">
    <cofactor evidence="2">
        <name>Mn(2+)</name>
        <dbReference type="ChEBI" id="CHEBI:29035"/>
    </cofactor>
</comment>
<evidence type="ECO:0000256" key="10">
    <source>
        <dbReference type="ARBA" id="ARBA00022692"/>
    </source>
</evidence>
<evidence type="ECO:0000256" key="17">
    <source>
        <dbReference type="ARBA" id="ARBA00074878"/>
    </source>
</evidence>
<keyword evidence="8 22" id="KW-0328">Glycosyltransferase</keyword>
<evidence type="ECO:0000256" key="6">
    <source>
        <dbReference type="ARBA" id="ARBA00006739"/>
    </source>
</evidence>
<keyword evidence="13" id="KW-1133">Transmembrane helix</keyword>
<dbReference type="PANTHER" id="PTHR43398:SF1">
    <property type="entry name" value="DOLICHOL-PHOSPHATE MANNOSYLTRANSFERASE SUBUNIT 1"/>
    <property type="match status" value="1"/>
</dbReference>
<dbReference type="Pfam" id="PF00535">
    <property type="entry name" value="Glycos_transf_2"/>
    <property type="match status" value="1"/>
</dbReference>
<evidence type="ECO:0000256" key="4">
    <source>
        <dbReference type="ARBA" id="ARBA00004308"/>
    </source>
</evidence>
<evidence type="ECO:0000313" key="22">
    <source>
        <dbReference type="EMBL" id="SNQ62112.1"/>
    </source>
</evidence>
<dbReference type="GO" id="GO:0035269">
    <property type="term" value="P:protein O-linked glycosylation via mannose"/>
    <property type="evidence" value="ECO:0007669"/>
    <property type="project" value="TreeGrafter"/>
</dbReference>
<evidence type="ECO:0000256" key="8">
    <source>
        <dbReference type="ARBA" id="ARBA00022676"/>
    </source>
</evidence>
<keyword evidence="23" id="KW-1185">Reference proteome</keyword>
<keyword evidence="11" id="KW-0479">Metal-binding</keyword>
<dbReference type="RefSeq" id="WP_096206720.1">
    <property type="nucleotide sequence ID" value="NZ_FZMP01000206.1"/>
</dbReference>
<dbReference type="GO" id="GO:0006488">
    <property type="term" value="P:dolichol-linked oligosaccharide biosynthetic process"/>
    <property type="evidence" value="ECO:0007669"/>
    <property type="project" value="TreeGrafter"/>
</dbReference>
<dbReference type="GO" id="GO:0004582">
    <property type="term" value="F:dolichyl-phosphate beta-D-mannosyltransferase activity"/>
    <property type="evidence" value="ECO:0007669"/>
    <property type="project" value="UniProtKB-EC"/>
</dbReference>
<comment type="pathway">
    <text evidence="5">Protein modification; protein glycosylation.</text>
</comment>